<evidence type="ECO:0000256" key="5">
    <source>
        <dbReference type="ARBA" id="ARBA00022737"/>
    </source>
</evidence>
<dbReference type="PANTHER" id="PTHR48060:SF19">
    <property type="entry name" value="LEUCINE-RICH REPEAT-CONTAINING N-TERMINAL PLANT-TYPE DOMAIN-CONTAINING PROTEIN"/>
    <property type="match status" value="1"/>
</dbReference>
<keyword evidence="5" id="KW-0677">Repeat</keyword>
<feature type="transmembrane region" description="Helical" evidence="8">
    <location>
        <begin position="538"/>
        <end position="559"/>
    </location>
</feature>
<dbReference type="Pfam" id="PF13855">
    <property type="entry name" value="LRR_8"/>
    <property type="match status" value="2"/>
</dbReference>
<dbReference type="PROSITE" id="PS51450">
    <property type="entry name" value="LRR"/>
    <property type="match status" value="1"/>
</dbReference>
<proteinExistence type="predicted"/>
<evidence type="ECO:0000256" key="4">
    <source>
        <dbReference type="ARBA" id="ARBA00022729"/>
    </source>
</evidence>
<dbReference type="PANTHER" id="PTHR48060">
    <property type="entry name" value="DNA DAMAGE-REPAIR/TOLERATION PROTEIN DRT100"/>
    <property type="match status" value="1"/>
</dbReference>
<name>A0A811Q5D4_9POAL</name>
<dbReference type="FunFam" id="3.80.10.10:FF:000095">
    <property type="entry name" value="LRR receptor-like serine/threonine-protein kinase GSO1"/>
    <property type="match status" value="1"/>
</dbReference>
<feature type="domain" description="Leucine-rich repeat-containing N-terminal plant-type" evidence="10">
    <location>
        <begin position="21"/>
        <end position="59"/>
    </location>
</feature>
<feature type="chain" id="PRO_5032392931" description="Leucine-rich repeat-containing N-terminal plant-type domain-containing protein" evidence="9">
    <location>
        <begin position="19"/>
        <end position="564"/>
    </location>
</feature>
<protein>
    <recommendedName>
        <fullName evidence="10">Leucine-rich repeat-containing N-terminal plant-type domain-containing protein</fullName>
    </recommendedName>
</protein>
<keyword evidence="6 8" id="KW-1133">Transmembrane helix</keyword>
<dbReference type="Gene3D" id="3.80.10.10">
    <property type="entry name" value="Ribonuclease Inhibitor"/>
    <property type="match status" value="4"/>
</dbReference>
<evidence type="ECO:0000256" key="3">
    <source>
        <dbReference type="ARBA" id="ARBA00022692"/>
    </source>
</evidence>
<evidence type="ECO:0000313" key="12">
    <source>
        <dbReference type="Proteomes" id="UP000604825"/>
    </source>
</evidence>
<evidence type="ECO:0000256" key="9">
    <source>
        <dbReference type="SAM" id="SignalP"/>
    </source>
</evidence>
<keyword evidence="12" id="KW-1185">Reference proteome</keyword>
<accession>A0A811Q5D4</accession>
<evidence type="ECO:0000256" key="7">
    <source>
        <dbReference type="ARBA" id="ARBA00023136"/>
    </source>
</evidence>
<gene>
    <name evidence="11" type="ORF">NCGR_LOCUS35583</name>
</gene>
<dbReference type="InterPro" id="IPR013210">
    <property type="entry name" value="LRR_N_plant-typ"/>
</dbReference>
<keyword evidence="2" id="KW-0433">Leucine-rich repeat</keyword>
<organism evidence="11 12">
    <name type="scientific">Miscanthus lutarioriparius</name>
    <dbReference type="NCBI Taxonomy" id="422564"/>
    <lineage>
        <taxon>Eukaryota</taxon>
        <taxon>Viridiplantae</taxon>
        <taxon>Streptophyta</taxon>
        <taxon>Embryophyta</taxon>
        <taxon>Tracheophyta</taxon>
        <taxon>Spermatophyta</taxon>
        <taxon>Magnoliopsida</taxon>
        <taxon>Liliopsida</taxon>
        <taxon>Poales</taxon>
        <taxon>Poaceae</taxon>
        <taxon>PACMAD clade</taxon>
        <taxon>Panicoideae</taxon>
        <taxon>Andropogonodae</taxon>
        <taxon>Andropogoneae</taxon>
        <taxon>Saccharinae</taxon>
        <taxon>Miscanthus</taxon>
    </lineage>
</organism>
<dbReference type="EMBL" id="CAJGYO010000008">
    <property type="protein sequence ID" value="CAD6251849.1"/>
    <property type="molecule type" value="Genomic_DNA"/>
</dbReference>
<dbReference type="GO" id="GO:0005886">
    <property type="term" value="C:plasma membrane"/>
    <property type="evidence" value="ECO:0007669"/>
    <property type="project" value="UniProtKB-SubCell"/>
</dbReference>
<dbReference type="Pfam" id="PF00560">
    <property type="entry name" value="LRR_1"/>
    <property type="match status" value="5"/>
</dbReference>
<sequence>MPFFGIVLLLAMAYPATSCNEQEKSSLLQFLTELSHEDGVAMSWQDGTDCCKWEGITCNESEAVIEISLASRSLEGSISPSLSKLNDLLRLNLSYNSLSGSLPSGLIMSSGNITVLDVSFNRLSGNLQEPLLSITEHPLQVLNISSNMFTGEFPSTIWEKTRNLIAINASNNSFQGCIPSCFCISSSSFSVLDLSFNQFSGSFPAGLGKCSELRIVKDGHNRLSGSLSEEFFNATSLEHLCFPNNGLHGLLNGAHILKLRNLANLDLGGNMLNGKIPESIGQLKRLLELHLNNNNMSGELPSALSNCTNIIMIDLKSNNFSGKLQKINFFNLPNLQALDLLYNNLTGTIPESIYSCNNLIALRLSSNNLHGQLSPRISNLKSLVFISLGANNFTNITNTLHILKDCRNPPPYLSGPASREIVQLKSLQKLIFSFNGLSGEIPQQLSKLTNLQVLDLSSNHLTGAIPSALSNLHFLSEFNVSHNDLEGPIPSGGQLSTFPSSSFDGNPKLCGIIVAKLCGSVEAPTVSVLSTEKMDKRIALVIAFGPFFGVGVLYDQIVLSRYFG</sequence>
<dbReference type="InterPro" id="IPR053211">
    <property type="entry name" value="DNA_repair-toleration"/>
</dbReference>
<evidence type="ECO:0000256" key="2">
    <source>
        <dbReference type="ARBA" id="ARBA00022614"/>
    </source>
</evidence>
<dbReference type="InterPro" id="IPR003591">
    <property type="entry name" value="Leu-rich_rpt_typical-subtyp"/>
</dbReference>
<comment type="caution">
    <text evidence="11">The sequence shown here is derived from an EMBL/GenBank/DDBJ whole genome shotgun (WGS) entry which is preliminary data.</text>
</comment>
<dbReference type="InterPro" id="IPR032675">
    <property type="entry name" value="LRR_dom_sf"/>
</dbReference>
<keyword evidence="3 8" id="KW-0812">Transmembrane</keyword>
<evidence type="ECO:0000259" key="10">
    <source>
        <dbReference type="Pfam" id="PF08263"/>
    </source>
</evidence>
<dbReference type="SUPFAM" id="SSF52058">
    <property type="entry name" value="L domain-like"/>
    <property type="match status" value="2"/>
</dbReference>
<evidence type="ECO:0000313" key="11">
    <source>
        <dbReference type="EMBL" id="CAD6251849.1"/>
    </source>
</evidence>
<dbReference type="FunFam" id="3.80.10.10:FF:000530">
    <property type="entry name" value="Receptor-like protein 2"/>
    <property type="match status" value="1"/>
</dbReference>
<dbReference type="SMART" id="SM00369">
    <property type="entry name" value="LRR_TYP"/>
    <property type="match status" value="4"/>
</dbReference>
<keyword evidence="4 9" id="KW-0732">Signal</keyword>
<dbReference type="FunFam" id="3.80.10.10:FF:000403">
    <property type="entry name" value="Receptor-like protein 2"/>
    <property type="match status" value="1"/>
</dbReference>
<evidence type="ECO:0000256" key="1">
    <source>
        <dbReference type="ARBA" id="ARBA00004251"/>
    </source>
</evidence>
<dbReference type="PRINTS" id="PR00019">
    <property type="entry name" value="LEURICHRPT"/>
</dbReference>
<evidence type="ECO:0000256" key="6">
    <source>
        <dbReference type="ARBA" id="ARBA00022989"/>
    </source>
</evidence>
<dbReference type="Proteomes" id="UP000604825">
    <property type="component" value="Unassembled WGS sequence"/>
</dbReference>
<comment type="subcellular location">
    <subcellularLocation>
        <location evidence="1">Cell membrane</location>
        <topology evidence="1">Single-pass type I membrane protein</topology>
    </subcellularLocation>
</comment>
<dbReference type="Pfam" id="PF08263">
    <property type="entry name" value="LRRNT_2"/>
    <property type="match status" value="1"/>
</dbReference>
<dbReference type="OrthoDB" id="1740823at2759"/>
<dbReference type="AlphaFoldDB" id="A0A811Q5D4"/>
<feature type="signal peptide" evidence="9">
    <location>
        <begin position="1"/>
        <end position="18"/>
    </location>
</feature>
<keyword evidence="7 8" id="KW-0472">Membrane</keyword>
<evidence type="ECO:0000256" key="8">
    <source>
        <dbReference type="SAM" id="Phobius"/>
    </source>
</evidence>
<dbReference type="InterPro" id="IPR001611">
    <property type="entry name" value="Leu-rich_rpt"/>
</dbReference>
<reference evidence="11" key="1">
    <citation type="submission" date="2020-10" db="EMBL/GenBank/DDBJ databases">
        <authorList>
            <person name="Han B."/>
            <person name="Lu T."/>
            <person name="Zhao Q."/>
            <person name="Huang X."/>
            <person name="Zhao Y."/>
        </authorList>
    </citation>
    <scope>NUCLEOTIDE SEQUENCE</scope>
</reference>